<proteinExistence type="inferred from homology"/>
<dbReference type="PANTHER" id="PTHR11908:SF132">
    <property type="entry name" value="ALDEHYDE OXIDASE 1-RELATED"/>
    <property type="match status" value="1"/>
</dbReference>
<dbReference type="SUPFAM" id="SSF54665">
    <property type="entry name" value="CO dehydrogenase molybdoprotein N-domain-like"/>
    <property type="match status" value="1"/>
</dbReference>
<dbReference type="GO" id="GO:0016491">
    <property type="term" value="F:oxidoreductase activity"/>
    <property type="evidence" value="ECO:0007669"/>
    <property type="project" value="UniProtKB-KW"/>
</dbReference>
<dbReference type="Pfam" id="PF02738">
    <property type="entry name" value="MoCoBD_1"/>
    <property type="match status" value="1"/>
</dbReference>
<gene>
    <name evidence="5" type="ORF">EVA69_01875</name>
</gene>
<name>A0A520S4L3_9GAMM</name>
<dbReference type="AlphaFoldDB" id="A0A520S4L3"/>
<dbReference type="PANTHER" id="PTHR11908">
    <property type="entry name" value="XANTHINE DEHYDROGENASE"/>
    <property type="match status" value="1"/>
</dbReference>
<dbReference type="EMBL" id="SHAH01000015">
    <property type="protein sequence ID" value="RZO77400.1"/>
    <property type="molecule type" value="Genomic_DNA"/>
</dbReference>
<sequence>MAYMHIGKDFVPPDVPGKVTGRIKYAEDYTRDGMVYSRLLTSPIPHARVLDIDASEALAMDGVFGILTADDVYPDGEPQSTGLKILTNEPTLVGEPILALAAIDEKTAETAISRINVTFERLPFVLDPLDSLAEGGPNGYPGDNNTFVFRQGFATEKWTEDQVASFRAGNEPTAEAQQTWSLGDLEAGFAASEFVYETTFTTAGYPHHSMEPRSAMAYWEDGKLYLHGTSQSLTALADGMAPIIGVPKEDIVFINAATGGGFGQRARAGSIPSMAIPAKLSQKINRPVMMRITREEEFTIGGARQGFQGWVKVGFKPDGVMSACDIYIISDNGGKGGGGDASSAADCIDVLYQPDALRFRGTSIVSNTGHRGAQRGPGQNQIAPIIAPIMDKAADALGISRLEIRKINAPRNGDVAGPRQTPFTSAYVPESLDMATQQFDWEGRQSRRRQRNGSKVIGLGLGQGYHNAGRSGMDGIVTMGTDGRLKIHNGVGNLGTYSYASTSRAAAEVLKMPWESCDILNVRTDNHLPITSPQDGSNSIFTNTRTMFGAATDMLNKMKEIAATDLGGDPADYDVSNERVHQIADTSVGYSYAEVAQRALELGGKFTGEAELPEELAEWTQISVSRLAGSAFMGVYHDPRHEGNPPGFTVTCCEIELDLETGKYDILDMVTIADSGTIVHPQGMKNQLVGGAVWGIGLSGYERHLYDPQNGLPASTGYWQSKVPTYLDTPVKIGTGWVDLPDPENPVGARGIGEPSMGAVSAALTAAITDALDGHHFAAAPITADMILNHLAGTEENAVPLAQNNFRG</sequence>
<dbReference type="Proteomes" id="UP000320404">
    <property type="component" value="Unassembled WGS sequence"/>
</dbReference>
<comment type="caution">
    <text evidence="5">The sequence shown here is derived from an EMBL/GenBank/DDBJ whole genome shotgun (WGS) entry which is preliminary data.</text>
</comment>
<evidence type="ECO:0000313" key="6">
    <source>
        <dbReference type="Proteomes" id="UP000320404"/>
    </source>
</evidence>
<dbReference type="InterPro" id="IPR036856">
    <property type="entry name" value="Ald_Oxase/Xan_DH_a/b_sf"/>
</dbReference>
<protein>
    <submittedName>
        <fullName evidence="5">Xanthine dehydrogenase family protein molybdopterin-binding subunit</fullName>
    </submittedName>
</protein>
<organism evidence="5 6">
    <name type="scientific">OM182 bacterium</name>
    <dbReference type="NCBI Taxonomy" id="2510334"/>
    <lineage>
        <taxon>Bacteria</taxon>
        <taxon>Pseudomonadati</taxon>
        <taxon>Pseudomonadota</taxon>
        <taxon>Gammaproteobacteria</taxon>
        <taxon>OMG group</taxon>
        <taxon>OM182 clade</taxon>
    </lineage>
</organism>
<dbReference type="InterPro" id="IPR016208">
    <property type="entry name" value="Ald_Oxase/xanthine_DH-like"/>
</dbReference>
<evidence type="ECO:0000256" key="1">
    <source>
        <dbReference type="ARBA" id="ARBA00006849"/>
    </source>
</evidence>
<dbReference type="InterPro" id="IPR037165">
    <property type="entry name" value="AldOxase/xan_DH_Mopterin-bd_sf"/>
</dbReference>
<dbReference type="GO" id="GO:0005506">
    <property type="term" value="F:iron ion binding"/>
    <property type="evidence" value="ECO:0007669"/>
    <property type="project" value="InterPro"/>
</dbReference>
<dbReference type="Pfam" id="PF20256">
    <property type="entry name" value="MoCoBD_2"/>
    <property type="match status" value="1"/>
</dbReference>
<keyword evidence="3" id="KW-0560">Oxidoreductase</keyword>
<feature type="domain" description="Aldehyde oxidase/xanthine dehydrogenase a/b hammerhead" evidence="4">
    <location>
        <begin position="20"/>
        <end position="123"/>
    </location>
</feature>
<keyword evidence="2" id="KW-0500">Molybdenum</keyword>
<accession>A0A520S4L3</accession>
<evidence type="ECO:0000259" key="4">
    <source>
        <dbReference type="SMART" id="SM01008"/>
    </source>
</evidence>
<evidence type="ECO:0000256" key="3">
    <source>
        <dbReference type="ARBA" id="ARBA00023002"/>
    </source>
</evidence>
<evidence type="ECO:0000256" key="2">
    <source>
        <dbReference type="ARBA" id="ARBA00022505"/>
    </source>
</evidence>
<reference evidence="5 6" key="1">
    <citation type="submission" date="2019-02" db="EMBL/GenBank/DDBJ databases">
        <title>Prokaryotic population dynamics and viral predation in marine succession experiment using metagenomics: the confinement effect.</title>
        <authorList>
            <person name="Haro-Moreno J.M."/>
            <person name="Rodriguez-Valera F."/>
            <person name="Lopez-Perez M."/>
        </authorList>
    </citation>
    <scope>NUCLEOTIDE SEQUENCE [LARGE SCALE GENOMIC DNA]</scope>
    <source>
        <strain evidence="5">MED-G158</strain>
    </source>
</reference>
<dbReference type="SUPFAM" id="SSF56003">
    <property type="entry name" value="Molybdenum cofactor-binding domain"/>
    <property type="match status" value="1"/>
</dbReference>
<dbReference type="InterPro" id="IPR046867">
    <property type="entry name" value="AldOxase/xan_DH_MoCoBD2"/>
</dbReference>
<dbReference type="InterPro" id="IPR008274">
    <property type="entry name" value="AldOxase/xan_DH_MoCoBD1"/>
</dbReference>
<comment type="similarity">
    <text evidence="1">Belongs to the xanthine dehydrogenase family.</text>
</comment>
<dbReference type="InterPro" id="IPR000674">
    <property type="entry name" value="Ald_Oxase/Xan_DH_a/b"/>
</dbReference>
<dbReference type="Gene3D" id="3.30.365.10">
    <property type="entry name" value="Aldehyde oxidase/xanthine dehydrogenase, molybdopterin binding domain"/>
    <property type="match status" value="4"/>
</dbReference>
<dbReference type="SMART" id="SM01008">
    <property type="entry name" value="Ald_Xan_dh_C"/>
    <property type="match status" value="1"/>
</dbReference>
<dbReference type="Pfam" id="PF01315">
    <property type="entry name" value="Ald_Xan_dh_C"/>
    <property type="match status" value="1"/>
</dbReference>
<evidence type="ECO:0000313" key="5">
    <source>
        <dbReference type="EMBL" id="RZO77400.1"/>
    </source>
</evidence>
<dbReference type="Gene3D" id="3.90.1170.50">
    <property type="entry name" value="Aldehyde oxidase/xanthine dehydrogenase, a/b hammerhead"/>
    <property type="match status" value="1"/>
</dbReference>